<keyword evidence="8" id="KW-1185">Reference proteome</keyword>
<dbReference type="GO" id="GO:0005524">
    <property type="term" value="F:ATP binding"/>
    <property type="evidence" value="ECO:0007669"/>
    <property type="project" value="UniProtKB-KW"/>
</dbReference>
<dbReference type="PROSITE" id="PS00211">
    <property type="entry name" value="ABC_TRANSPORTER_1"/>
    <property type="match status" value="1"/>
</dbReference>
<dbReference type="PANTHER" id="PTHR43790:SF9">
    <property type="entry name" value="GALACTOFURANOSE TRANSPORTER ATP-BINDING PROTEIN YTFR"/>
    <property type="match status" value="1"/>
</dbReference>
<dbReference type="InterPro" id="IPR003439">
    <property type="entry name" value="ABC_transporter-like_ATP-bd"/>
</dbReference>
<keyword evidence="2" id="KW-0677">Repeat</keyword>
<proteinExistence type="predicted"/>
<dbReference type="PANTHER" id="PTHR43790">
    <property type="entry name" value="CARBOHYDRATE TRANSPORT ATP-BINDING PROTEIN MG119-RELATED"/>
    <property type="match status" value="1"/>
</dbReference>
<organism evidence="7 8">
    <name type="scientific">Gordonia westfalica</name>
    <dbReference type="NCBI Taxonomy" id="158898"/>
    <lineage>
        <taxon>Bacteria</taxon>
        <taxon>Bacillati</taxon>
        <taxon>Actinomycetota</taxon>
        <taxon>Actinomycetes</taxon>
        <taxon>Mycobacteriales</taxon>
        <taxon>Gordoniaceae</taxon>
        <taxon>Gordonia</taxon>
    </lineage>
</organism>
<evidence type="ECO:0000256" key="5">
    <source>
        <dbReference type="SAM" id="MobiDB-lite"/>
    </source>
</evidence>
<evidence type="ECO:0000256" key="4">
    <source>
        <dbReference type="ARBA" id="ARBA00022840"/>
    </source>
</evidence>
<dbReference type="Gene3D" id="3.40.50.300">
    <property type="entry name" value="P-loop containing nucleotide triphosphate hydrolases"/>
    <property type="match status" value="2"/>
</dbReference>
<keyword evidence="1" id="KW-0813">Transport</keyword>
<evidence type="ECO:0000259" key="6">
    <source>
        <dbReference type="PROSITE" id="PS50893"/>
    </source>
</evidence>
<keyword evidence="4 7" id="KW-0067">ATP-binding</keyword>
<gene>
    <name evidence="7" type="ORF">RD149_06030</name>
</gene>
<dbReference type="PROSITE" id="PS50893">
    <property type="entry name" value="ABC_TRANSPORTER_2"/>
    <property type="match status" value="2"/>
</dbReference>
<feature type="region of interest" description="Disordered" evidence="5">
    <location>
        <begin position="493"/>
        <end position="514"/>
    </location>
</feature>
<dbReference type="InterPro" id="IPR050107">
    <property type="entry name" value="ABC_carbohydrate_import_ATPase"/>
</dbReference>
<evidence type="ECO:0000256" key="1">
    <source>
        <dbReference type="ARBA" id="ARBA00022448"/>
    </source>
</evidence>
<feature type="domain" description="ABC transporter" evidence="6">
    <location>
        <begin position="250"/>
        <end position="494"/>
    </location>
</feature>
<accession>A0ABU2GPD9</accession>
<evidence type="ECO:0000313" key="8">
    <source>
        <dbReference type="Proteomes" id="UP001265083"/>
    </source>
</evidence>
<feature type="compositionally biased region" description="Polar residues" evidence="5">
    <location>
        <begin position="503"/>
        <end position="514"/>
    </location>
</feature>
<dbReference type="CDD" id="cd03215">
    <property type="entry name" value="ABC_Carb_Monos_II"/>
    <property type="match status" value="1"/>
</dbReference>
<dbReference type="EMBL" id="JAVLUS010000004">
    <property type="protein sequence ID" value="MDS1113321.1"/>
    <property type="molecule type" value="Genomic_DNA"/>
</dbReference>
<evidence type="ECO:0000256" key="3">
    <source>
        <dbReference type="ARBA" id="ARBA00022741"/>
    </source>
</evidence>
<dbReference type="RefSeq" id="WP_310949724.1">
    <property type="nucleotide sequence ID" value="NZ_JAVLUS010000004.1"/>
</dbReference>
<feature type="domain" description="ABC transporter" evidence="6">
    <location>
        <begin position="5"/>
        <end position="240"/>
    </location>
</feature>
<dbReference type="InterPro" id="IPR017871">
    <property type="entry name" value="ABC_transporter-like_CS"/>
</dbReference>
<sequence length="514" mass="56071">MSAIVTLEAVGKTFGPVTALADVSFDIRAGEIHALMGENGAGKSTLIKVLAGIHQHSSGEVRVDDRAVRFKNPKESRSVGIRTVFQELSIVPSLTVAENVVLGEAPGSRAFVNPKDVRRQAAEALELLGVELDLDRPARSLARSEQQLIEIARALRHQPRVLILDEPTASLGHEESRRLLTIVDGLRARGVAVLYVSHRMAEVVEIADRVTVLRDGRYVNTSERPIIEDELVERMIGRPAETLYQHTARTPGEEVLRVEGLNTRLLRDVAMHVRRGEIVGIAGLIGCGKSDIGRALFGLEPSTVDRVRVGGADVRPAQPSKMLRRGLVYYPADRRREGLVPMRAIRESMTLGAHRAGGLTTNGLIRTKNEQQRCREFADKLDMRPRDVERRAQSYSGGNQQKAVLARGLLRDSDVHIFDEPTVGIDVGAKADVYRLLGSYADRGCGVVMISSDLTELVGVSDRIYVVAEGRITAHLKGAEIDADRVGRAMFGLPATPDPEPSSLPSTTTKESVA</sequence>
<name>A0ABU2GPD9_9ACTN</name>
<dbReference type="SUPFAM" id="SSF52540">
    <property type="entry name" value="P-loop containing nucleoside triphosphate hydrolases"/>
    <property type="match status" value="2"/>
</dbReference>
<dbReference type="InterPro" id="IPR027417">
    <property type="entry name" value="P-loop_NTPase"/>
</dbReference>
<dbReference type="CDD" id="cd03216">
    <property type="entry name" value="ABC_Carb_Monos_I"/>
    <property type="match status" value="1"/>
</dbReference>
<dbReference type="Proteomes" id="UP001265083">
    <property type="component" value="Unassembled WGS sequence"/>
</dbReference>
<keyword evidence="3" id="KW-0547">Nucleotide-binding</keyword>
<dbReference type="InterPro" id="IPR003593">
    <property type="entry name" value="AAA+_ATPase"/>
</dbReference>
<protein>
    <submittedName>
        <fullName evidence="7">Sugar ABC transporter ATP-binding protein</fullName>
    </submittedName>
</protein>
<evidence type="ECO:0000256" key="2">
    <source>
        <dbReference type="ARBA" id="ARBA00022737"/>
    </source>
</evidence>
<reference evidence="7 8" key="1">
    <citation type="submission" date="2023-08" db="EMBL/GenBank/DDBJ databases">
        <title>Bioegradation of LLDPE and BLDPE plastic by marine bacteria from coast plastic debris.</title>
        <authorList>
            <person name="Rong Z."/>
        </authorList>
    </citation>
    <scope>NUCLEOTIDE SEQUENCE [LARGE SCALE GENOMIC DNA]</scope>
    <source>
        <strain evidence="7 8">Z-2</strain>
    </source>
</reference>
<comment type="caution">
    <text evidence="7">The sequence shown here is derived from an EMBL/GenBank/DDBJ whole genome shotgun (WGS) entry which is preliminary data.</text>
</comment>
<dbReference type="Pfam" id="PF00005">
    <property type="entry name" value="ABC_tran"/>
    <property type="match status" value="2"/>
</dbReference>
<dbReference type="SMART" id="SM00382">
    <property type="entry name" value="AAA"/>
    <property type="match status" value="2"/>
</dbReference>
<evidence type="ECO:0000313" key="7">
    <source>
        <dbReference type="EMBL" id="MDS1113321.1"/>
    </source>
</evidence>